<organism evidence="2 3">
    <name type="scientific">Ornithinimicrobium pekingense</name>
    <dbReference type="NCBI Taxonomy" id="384677"/>
    <lineage>
        <taxon>Bacteria</taxon>
        <taxon>Bacillati</taxon>
        <taxon>Actinomycetota</taxon>
        <taxon>Actinomycetes</taxon>
        <taxon>Micrococcales</taxon>
        <taxon>Ornithinimicrobiaceae</taxon>
        <taxon>Ornithinimicrobium</taxon>
    </lineage>
</organism>
<reference evidence="3" key="1">
    <citation type="journal article" date="2019" name="Int. J. Syst. Evol. Microbiol.">
        <title>The Global Catalogue of Microorganisms (GCM) 10K type strain sequencing project: providing services to taxonomists for standard genome sequencing and annotation.</title>
        <authorList>
            <consortium name="The Broad Institute Genomics Platform"/>
            <consortium name="The Broad Institute Genome Sequencing Center for Infectious Disease"/>
            <person name="Wu L."/>
            <person name="Ma J."/>
        </authorList>
    </citation>
    <scope>NUCLEOTIDE SEQUENCE [LARGE SCALE GENOMIC DNA]</scope>
    <source>
        <strain evidence="3">CGMCC 1.5362</strain>
    </source>
</reference>
<accession>A0ABQ2F2J9</accession>
<dbReference type="Gene3D" id="3.40.630.30">
    <property type="match status" value="1"/>
</dbReference>
<dbReference type="PANTHER" id="PTHR31435:SF10">
    <property type="entry name" value="BSR4717 PROTEIN"/>
    <property type="match status" value="1"/>
</dbReference>
<dbReference type="EMBL" id="BMLB01000001">
    <property type="protein sequence ID" value="GGK55874.1"/>
    <property type="molecule type" value="Genomic_DNA"/>
</dbReference>
<evidence type="ECO:0000259" key="1">
    <source>
        <dbReference type="PROSITE" id="PS51729"/>
    </source>
</evidence>
<gene>
    <name evidence="2" type="ORF">GCM10011509_00240</name>
</gene>
<dbReference type="InterPro" id="IPR031165">
    <property type="entry name" value="GNAT_YJDJ"/>
</dbReference>
<proteinExistence type="predicted"/>
<evidence type="ECO:0000313" key="2">
    <source>
        <dbReference type="EMBL" id="GGK55874.1"/>
    </source>
</evidence>
<keyword evidence="3" id="KW-1185">Reference proteome</keyword>
<dbReference type="Proteomes" id="UP000662111">
    <property type="component" value="Unassembled WGS sequence"/>
</dbReference>
<feature type="domain" description="N-acetyltransferase" evidence="1">
    <location>
        <begin position="6"/>
        <end position="92"/>
    </location>
</feature>
<dbReference type="PANTHER" id="PTHR31435">
    <property type="entry name" value="PROTEIN NATD1"/>
    <property type="match status" value="1"/>
</dbReference>
<sequence length="105" mass="11677">MQTEVSRRSGPDRYEITLEGEPVGLTRFVDVDGRRVFFHTEVDDGHAGQGLAGTLVRGALEATRAEGLRIVAVCPYVRRYVRKHDGWADLLDRATPAMLQAIPRS</sequence>
<dbReference type="InterPro" id="IPR045057">
    <property type="entry name" value="Gcn5-rel_NAT"/>
</dbReference>
<comment type="caution">
    <text evidence="2">The sequence shown here is derived from an EMBL/GenBank/DDBJ whole genome shotgun (WGS) entry which is preliminary data.</text>
</comment>
<dbReference type="SUPFAM" id="SSF55729">
    <property type="entry name" value="Acyl-CoA N-acyltransferases (Nat)"/>
    <property type="match status" value="1"/>
</dbReference>
<dbReference type="InterPro" id="IPR016181">
    <property type="entry name" value="Acyl_CoA_acyltransferase"/>
</dbReference>
<name>A0ABQ2F2J9_9MICO</name>
<dbReference type="RefSeq" id="WP_022921195.1">
    <property type="nucleotide sequence ID" value="NZ_BMLB01000001.1"/>
</dbReference>
<dbReference type="PROSITE" id="PS51729">
    <property type="entry name" value="GNAT_YJDJ"/>
    <property type="match status" value="1"/>
</dbReference>
<protein>
    <submittedName>
        <fullName evidence="2">N-acetyltransferase</fullName>
    </submittedName>
</protein>
<dbReference type="Pfam" id="PF14542">
    <property type="entry name" value="Acetyltransf_CG"/>
    <property type="match status" value="1"/>
</dbReference>
<evidence type="ECO:0000313" key="3">
    <source>
        <dbReference type="Proteomes" id="UP000662111"/>
    </source>
</evidence>